<dbReference type="RefSeq" id="WP_156207443.1">
    <property type="nucleotide sequence ID" value="NZ_WHPN01000393.1"/>
</dbReference>
<gene>
    <name evidence="2" type="ORF">GCU69_27485</name>
</gene>
<name>A0ABQ7FC83_9ACTN</name>
<feature type="region of interest" description="Disordered" evidence="1">
    <location>
        <begin position="16"/>
        <end position="37"/>
    </location>
</feature>
<comment type="caution">
    <text evidence="2">The sequence shown here is derived from an EMBL/GenBank/DDBJ whole genome shotgun (WGS) entry which is preliminary data.</text>
</comment>
<evidence type="ECO:0000256" key="1">
    <source>
        <dbReference type="SAM" id="MobiDB-lite"/>
    </source>
</evidence>
<dbReference type="Proteomes" id="UP000621266">
    <property type="component" value="Unassembled WGS sequence"/>
</dbReference>
<keyword evidence="3" id="KW-1185">Reference proteome</keyword>
<sequence>MAFSAADRSRFFHLPRRRTGRPARPVTRPDAPADESPAARVFSELAAELPDEDVLEDIDDCIDLYRPGSKPRCEEAEYLRMLLDARD</sequence>
<evidence type="ECO:0000313" key="2">
    <source>
        <dbReference type="EMBL" id="KAF4405959.1"/>
    </source>
</evidence>
<protein>
    <submittedName>
        <fullName evidence="2">Uncharacterized protein</fullName>
    </submittedName>
</protein>
<evidence type="ECO:0000313" key="3">
    <source>
        <dbReference type="Proteomes" id="UP000621266"/>
    </source>
</evidence>
<proteinExistence type="predicted"/>
<organism evidence="2 3">
    <name type="scientific">Streptomyces lycii</name>
    <dbReference type="NCBI Taxonomy" id="2654337"/>
    <lineage>
        <taxon>Bacteria</taxon>
        <taxon>Bacillati</taxon>
        <taxon>Actinomycetota</taxon>
        <taxon>Actinomycetes</taxon>
        <taxon>Kitasatosporales</taxon>
        <taxon>Streptomycetaceae</taxon>
        <taxon>Streptomyces</taxon>
    </lineage>
</organism>
<dbReference type="EMBL" id="WHPN01000393">
    <property type="protein sequence ID" value="KAF4405959.1"/>
    <property type="molecule type" value="Genomic_DNA"/>
</dbReference>
<accession>A0ABQ7FC83</accession>
<reference evidence="2 3" key="1">
    <citation type="submission" date="2019-10" db="EMBL/GenBank/DDBJ databases">
        <title>Streptomyces tenebrisbrunneis sp.nov., an endogenous actinomycete isolated from of Lycium ruthenicum.</title>
        <authorList>
            <person name="Ma L."/>
        </authorList>
    </citation>
    <scope>NUCLEOTIDE SEQUENCE [LARGE SCALE GENOMIC DNA]</scope>
    <source>
        <strain evidence="2 3">TRM 66187</strain>
    </source>
</reference>
<feature type="non-terminal residue" evidence="2">
    <location>
        <position position="87"/>
    </location>
</feature>